<organism evidence="1 2">
    <name type="scientific">Aquatica leii</name>
    <dbReference type="NCBI Taxonomy" id="1421715"/>
    <lineage>
        <taxon>Eukaryota</taxon>
        <taxon>Metazoa</taxon>
        <taxon>Ecdysozoa</taxon>
        <taxon>Arthropoda</taxon>
        <taxon>Hexapoda</taxon>
        <taxon>Insecta</taxon>
        <taxon>Pterygota</taxon>
        <taxon>Neoptera</taxon>
        <taxon>Endopterygota</taxon>
        <taxon>Coleoptera</taxon>
        <taxon>Polyphaga</taxon>
        <taxon>Elateriformia</taxon>
        <taxon>Elateroidea</taxon>
        <taxon>Lampyridae</taxon>
        <taxon>Luciolinae</taxon>
        <taxon>Aquatica</taxon>
    </lineage>
</organism>
<dbReference type="AlphaFoldDB" id="A0AAN7SS34"/>
<evidence type="ECO:0000313" key="1">
    <source>
        <dbReference type="EMBL" id="KAK4882270.1"/>
    </source>
</evidence>
<protein>
    <submittedName>
        <fullName evidence="1">Uncharacterized protein</fullName>
    </submittedName>
</protein>
<dbReference type="Proteomes" id="UP001353858">
    <property type="component" value="Unassembled WGS sequence"/>
</dbReference>
<sequence>MEYFQVTYFCIVKFKCNKTISGIPKSWITNTDANNAICYWPRVCNKQQVLKCAPPSHSWPKYEIKVMKQFETYEAAESELLTTENTKSEFEVEKKTYGKRKQKQNKRYTDFHIGTPPSLQSLSSSGSKESDIIFQYLFNLVIEHINLMFYDLVQFSLAYANIVKFLIIHNRQNHMEIFLQEAADNLTIMEGSNNHHANIAATPIVIAESPQYVNSFEQSVINHLLEIKATQQTHYNTIMVRLNRMGLSNSNIGPANYDLLPPLPCTTLIDQEFEKLL</sequence>
<dbReference type="EMBL" id="JARPUR010000002">
    <property type="protein sequence ID" value="KAK4882270.1"/>
    <property type="molecule type" value="Genomic_DNA"/>
</dbReference>
<name>A0AAN7SS34_9COLE</name>
<proteinExistence type="predicted"/>
<comment type="caution">
    <text evidence="1">The sequence shown here is derived from an EMBL/GenBank/DDBJ whole genome shotgun (WGS) entry which is preliminary data.</text>
</comment>
<reference evidence="2" key="1">
    <citation type="submission" date="2023-01" db="EMBL/GenBank/DDBJ databases">
        <title>Key to firefly adult light organ development and bioluminescence: homeobox transcription factors regulate luciferase expression and transportation to peroxisome.</title>
        <authorList>
            <person name="Fu X."/>
        </authorList>
    </citation>
    <scope>NUCLEOTIDE SEQUENCE [LARGE SCALE GENOMIC DNA]</scope>
</reference>
<gene>
    <name evidence="1" type="ORF">RN001_005589</name>
</gene>
<evidence type="ECO:0000313" key="2">
    <source>
        <dbReference type="Proteomes" id="UP001353858"/>
    </source>
</evidence>
<keyword evidence="2" id="KW-1185">Reference proteome</keyword>
<accession>A0AAN7SS34</accession>